<evidence type="ECO:0000256" key="4">
    <source>
        <dbReference type="PIRSR" id="PIRSR601613-1"/>
    </source>
</evidence>
<dbReference type="EC" id="1.4.3.10" evidence="6"/>
<dbReference type="SUPFAM" id="SSF51905">
    <property type="entry name" value="FAD/NAD(P)-binding domain"/>
    <property type="match status" value="1"/>
</dbReference>
<dbReference type="Gene3D" id="3.50.50.60">
    <property type="entry name" value="FAD/NAD(P)-binding domain"/>
    <property type="match status" value="1"/>
</dbReference>
<dbReference type="PANTHER" id="PTHR43563">
    <property type="entry name" value="AMINE OXIDASE"/>
    <property type="match status" value="1"/>
</dbReference>
<organism evidence="6 7">
    <name type="scientific">Anatilimnocola aggregata</name>
    <dbReference type="NCBI Taxonomy" id="2528021"/>
    <lineage>
        <taxon>Bacteria</taxon>
        <taxon>Pseudomonadati</taxon>
        <taxon>Planctomycetota</taxon>
        <taxon>Planctomycetia</taxon>
        <taxon>Pirellulales</taxon>
        <taxon>Pirellulaceae</taxon>
        <taxon>Anatilimnocola</taxon>
    </lineage>
</organism>
<dbReference type="PRINTS" id="PR00757">
    <property type="entry name" value="AMINEOXDASEF"/>
</dbReference>
<dbReference type="OrthoDB" id="56323at2"/>
<dbReference type="Proteomes" id="UP000315017">
    <property type="component" value="Chromosome"/>
</dbReference>
<dbReference type="SUPFAM" id="SSF54373">
    <property type="entry name" value="FAD-linked reductases, C-terminal domain"/>
    <property type="match status" value="1"/>
</dbReference>
<dbReference type="GO" id="GO:0050232">
    <property type="term" value="F:putrescine oxidase activity"/>
    <property type="evidence" value="ECO:0007669"/>
    <property type="project" value="UniProtKB-EC"/>
</dbReference>
<dbReference type="Pfam" id="PF01593">
    <property type="entry name" value="Amino_oxidase"/>
    <property type="match status" value="1"/>
</dbReference>
<reference evidence="6 7" key="1">
    <citation type="submission" date="2019-02" db="EMBL/GenBank/DDBJ databases">
        <title>Deep-cultivation of Planctomycetes and their phenomic and genomic characterization uncovers novel biology.</title>
        <authorList>
            <person name="Wiegand S."/>
            <person name="Jogler M."/>
            <person name="Boedeker C."/>
            <person name="Pinto D."/>
            <person name="Vollmers J."/>
            <person name="Rivas-Marin E."/>
            <person name="Kohn T."/>
            <person name="Peeters S.H."/>
            <person name="Heuer A."/>
            <person name="Rast P."/>
            <person name="Oberbeckmann S."/>
            <person name="Bunk B."/>
            <person name="Jeske O."/>
            <person name="Meyerdierks A."/>
            <person name="Storesund J.E."/>
            <person name="Kallscheuer N."/>
            <person name="Luecker S."/>
            <person name="Lage O.M."/>
            <person name="Pohl T."/>
            <person name="Merkel B.J."/>
            <person name="Hornburger P."/>
            <person name="Mueller R.-W."/>
            <person name="Bruemmer F."/>
            <person name="Labrenz M."/>
            <person name="Spormann A.M."/>
            <person name="Op den Camp H."/>
            <person name="Overmann J."/>
            <person name="Amann R."/>
            <person name="Jetten M.S.M."/>
            <person name="Mascher T."/>
            <person name="Medema M.H."/>
            <person name="Devos D.P."/>
            <person name="Kaster A.-K."/>
            <person name="Ovreas L."/>
            <person name="Rohde M."/>
            <person name="Galperin M.Y."/>
            <person name="Jogler C."/>
        </authorList>
    </citation>
    <scope>NUCLEOTIDE SEQUENCE [LARGE SCALE GENOMIC DNA]</scope>
    <source>
        <strain evidence="6 7">ETA_A8</strain>
    </source>
</reference>
<comment type="similarity">
    <text evidence="2">Belongs to the flavin monoamine oxidase family.</text>
</comment>
<dbReference type="AlphaFoldDB" id="A0A517YMY5"/>
<dbReference type="Gene3D" id="1.10.405.10">
    <property type="entry name" value="Guanine Nucleotide Dissociation Inhibitor, domain 1"/>
    <property type="match status" value="1"/>
</dbReference>
<dbReference type="EMBL" id="CP036274">
    <property type="protein sequence ID" value="QDU31590.1"/>
    <property type="molecule type" value="Genomic_DNA"/>
</dbReference>
<name>A0A517YMY5_9BACT</name>
<comment type="cofactor">
    <cofactor evidence="1">
        <name>FAD</name>
        <dbReference type="ChEBI" id="CHEBI:57692"/>
    </cofactor>
</comment>
<feature type="binding site" evidence="4">
    <location>
        <position position="65"/>
    </location>
    <ligand>
        <name>FAD</name>
        <dbReference type="ChEBI" id="CHEBI:57692"/>
    </ligand>
</feature>
<feature type="binding site" evidence="4">
    <location>
        <position position="382"/>
    </location>
    <ligand>
        <name>substrate</name>
    </ligand>
</feature>
<dbReference type="InterPro" id="IPR006311">
    <property type="entry name" value="TAT_signal"/>
</dbReference>
<accession>A0A517YMY5</accession>
<feature type="domain" description="Amine oxidase" evidence="5">
    <location>
        <begin position="65"/>
        <end position="487"/>
    </location>
</feature>
<evidence type="ECO:0000256" key="1">
    <source>
        <dbReference type="ARBA" id="ARBA00001974"/>
    </source>
</evidence>
<dbReference type="Gene3D" id="3.90.660.10">
    <property type="match status" value="1"/>
</dbReference>
<feature type="binding site" evidence="4">
    <location>
        <position position="279"/>
    </location>
    <ligand>
        <name>FAD</name>
        <dbReference type="ChEBI" id="CHEBI:57692"/>
    </ligand>
</feature>
<protein>
    <submittedName>
        <fullName evidence="6">Putrescine oxidase</fullName>
        <ecNumber evidence="6">1.4.3.10</ecNumber>
    </submittedName>
</protein>
<proteinExistence type="inferred from homology"/>
<dbReference type="InterPro" id="IPR002937">
    <property type="entry name" value="Amino_oxidase"/>
</dbReference>
<dbReference type="InterPro" id="IPR001613">
    <property type="entry name" value="Flavin_amine_oxidase"/>
</dbReference>
<dbReference type="RefSeq" id="WP_145098982.1">
    <property type="nucleotide sequence ID" value="NZ_CP036274.1"/>
</dbReference>
<dbReference type="InterPro" id="IPR036188">
    <property type="entry name" value="FAD/NAD-bd_sf"/>
</dbReference>
<evidence type="ECO:0000259" key="5">
    <source>
        <dbReference type="Pfam" id="PF01593"/>
    </source>
</evidence>
<dbReference type="InterPro" id="IPR050703">
    <property type="entry name" value="Flavin_MAO"/>
</dbReference>
<dbReference type="PANTHER" id="PTHR43563:SF1">
    <property type="entry name" value="AMINE OXIDASE [FLAVIN-CONTAINING] B"/>
    <property type="match status" value="1"/>
</dbReference>
<evidence type="ECO:0000256" key="2">
    <source>
        <dbReference type="ARBA" id="ARBA00005995"/>
    </source>
</evidence>
<keyword evidence="7" id="KW-1185">Reference proteome</keyword>
<gene>
    <name evidence="6" type="primary">puo</name>
    <name evidence="6" type="ORF">ETAA8_67500</name>
</gene>
<sequence>MSNSFFARLRRRYHGRPTQEERRRFLQATLASTAGLFLSERFANQSRAAQAVGAKRVVVIGAGYSGLACAHELHAAGYKVTVVEARDRLGGRVLTFKDMVDKKWCEGGGELIGENHPTWVRYAKQFELELIEMTDDETLAYPVHLMGKLRSEEEVEKIYEEMEAAFTSLNEAADKIDADEPWKSPDAIALDKQNLADWIKGLEVSDLSRLAIDIQLASDNAVDNAQASKLGMLTAIKGGGGQDYWDKSETHRCQGGNQQLALRLAEMVGADRIRLKLPVENVALKEDRAIVTCADGRTIECDDVVLAAPPSTWDRITFSPELPSNIRTQMGIACKHLSVVKSRFWLETKHSQYSLADGDVSQTWEGTDNQPDPPPGEVFVAFSGANQARRSLAREGDAREAAYKAELTKIYPAYPENVTSTRMMAWPKDQWTKAGYSFPAPGQVTAIGPTYYKGLGRLHFAGEHTCYKFVGYMEGGLNSGASLARRLAKRDGVG</sequence>
<evidence type="ECO:0000313" key="6">
    <source>
        <dbReference type="EMBL" id="QDU31590.1"/>
    </source>
</evidence>
<dbReference type="KEGG" id="aagg:ETAA8_67500"/>
<evidence type="ECO:0000256" key="3">
    <source>
        <dbReference type="ARBA" id="ARBA00023002"/>
    </source>
</evidence>
<feature type="binding site" evidence="4">
    <location>
        <begin position="84"/>
        <end position="85"/>
    </location>
    <ligand>
        <name>FAD</name>
        <dbReference type="ChEBI" id="CHEBI:57692"/>
    </ligand>
</feature>
<keyword evidence="3 6" id="KW-0560">Oxidoreductase</keyword>
<dbReference type="PROSITE" id="PS51318">
    <property type="entry name" value="TAT"/>
    <property type="match status" value="1"/>
</dbReference>
<evidence type="ECO:0000313" key="7">
    <source>
        <dbReference type="Proteomes" id="UP000315017"/>
    </source>
</evidence>